<name>A0AAV4MT65_CAEEX</name>
<keyword evidence="2" id="KW-1185">Reference proteome</keyword>
<evidence type="ECO:0000313" key="2">
    <source>
        <dbReference type="Proteomes" id="UP001054945"/>
    </source>
</evidence>
<sequence length="93" mass="10758">MTSFSAISMSSDEHQFNIVFSIKGQVYYKVGSLSPLQNGISLAKWIKCVDFPVPRYPIEEHQECAAKVEKYNFQWKCLHQNYFVTKWTNSGTT</sequence>
<dbReference type="AlphaFoldDB" id="A0AAV4MT65"/>
<reference evidence="1 2" key="1">
    <citation type="submission" date="2021-06" db="EMBL/GenBank/DDBJ databases">
        <title>Caerostris extrusa draft genome.</title>
        <authorList>
            <person name="Kono N."/>
            <person name="Arakawa K."/>
        </authorList>
    </citation>
    <scope>NUCLEOTIDE SEQUENCE [LARGE SCALE GENOMIC DNA]</scope>
</reference>
<dbReference type="Proteomes" id="UP001054945">
    <property type="component" value="Unassembled WGS sequence"/>
</dbReference>
<comment type="caution">
    <text evidence="1">The sequence shown here is derived from an EMBL/GenBank/DDBJ whole genome shotgun (WGS) entry which is preliminary data.</text>
</comment>
<gene>
    <name evidence="1" type="ORF">CEXT_602281</name>
</gene>
<proteinExistence type="predicted"/>
<accession>A0AAV4MT65</accession>
<dbReference type="EMBL" id="BPLR01020179">
    <property type="protein sequence ID" value="GIX75583.1"/>
    <property type="molecule type" value="Genomic_DNA"/>
</dbReference>
<protein>
    <submittedName>
        <fullName evidence="1">Uncharacterized protein</fullName>
    </submittedName>
</protein>
<organism evidence="1 2">
    <name type="scientific">Caerostris extrusa</name>
    <name type="common">Bark spider</name>
    <name type="synonym">Caerostris bankana</name>
    <dbReference type="NCBI Taxonomy" id="172846"/>
    <lineage>
        <taxon>Eukaryota</taxon>
        <taxon>Metazoa</taxon>
        <taxon>Ecdysozoa</taxon>
        <taxon>Arthropoda</taxon>
        <taxon>Chelicerata</taxon>
        <taxon>Arachnida</taxon>
        <taxon>Araneae</taxon>
        <taxon>Araneomorphae</taxon>
        <taxon>Entelegynae</taxon>
        <taxon>Araneoidea</taxon>
        <taxon>Araneidae</taxon>
        <taxon>Caerostris</taxon>
    </lineage>
</organism>
<evidence type="ECO:0000313" key="1">
    <source>
        <dbReference type="EMBL" id="GIX75583.1"/>
    </source>
</evidence>